<dbReference type="InterPro" id="IPR052019">
    <property type="entry name" value="F420H2_bilvrd_red/Heme_oxyg"/>
</dbReference>
<comment type="caution">
    <text evidence="4">The sequence shown here is derived from an EMBL/GenBank/DDBJ whole genome shotgun (WGS) entry which is preliminary data.</text>
</comment>
<proteinExistence type="predicted"/>
<evidence type="ECO:0000256" key="1">
    <source>
        <dbReference type="ARBA" id="ARBA00023002"/>
    </source>
</evidence>
<dbReference type="Proteomes" id="UP001500457">
    <property type="component" value="Unassembled WGS sequence"/>
</dbReference>
<dbReference type="InterPro" id="IPR019965">
    <property type="entry name" value="PPOX_F420-dep_Rv2061_put"/>
</dbReference>
<evidence type="ECO:0000259" key="3">
    <source>
        <dbReference type="Pfam" id="PF01243"/>
    </source>
</evidence>
<dbReference type="PANTHER" id="PTHR35176:SF11">
    <property type="entry name" value="PYRIDOXAMINE 5'-PHOSPHATE OXIDASE FAMILY PROTEIN"/>
    <property type="match status" value="1"/>
</dbReference>
<dbReference type="Gene3D" id="2.30.110.10">
    <property type="entry name" value="Electron Transport, Fmn-binding Protein, Chain A"/>
    <property type="match status" value="1"/>
</dbReference>
<keyword evidence="5" id="KW-1185">Reference proteome</keyword>
<accession>A0ABP9F1Y4</accession>
<dbReference type="NCBIfam" id="TIGR03666">
    <property type="entry name" value="Rv2061_F420"/>
    <property type="match status" value="1"/>
</dbReference>
<evidence type="ECO:0000313" key="4">
    <source>
        <dbReference type="EMBL" id="GAA4886315.1"/>
    </source>
</evidence>
<dbReference type="PANTHER" id="PTHR35176">
    <property type="entry name" value="HEME OXYGENASE HI_0854-RELATED"/>
    <property type="match status" value="1"/>
</dbReference>
<protein>
    <submittedName>
        <fullName evidence="4">PPOX class F420-dependent oxidoreductase</fullName>
    </submittedName>
</protein>
<dbReference type="InterPro" id="IPR011576">
    <property type="entry name" value="Pyridox_Oxase_N"/>
</dbReference>
<feature type="domain" description="Pyridoxamine 5'-phosphate oxidase N-terminal" evidence="3">
    <location>
        <begin position="10"/>
        <end position="122"/>
    </location>
</feature>
<evidence type="ECO:0000313" key="5">
    <source>
        <dbReference type="Proteomes" id="UP001500457"/>
    </source>
</evidence>
<name>A0ABP9F1Y4_9PSEU</name>
<feature type="region of interest" description="Disordered" evidence="2">
    <location>
        <begin position="68"/>
        <end position="88"/>
    </location>
</feature>
<dbReference type="InterPro" id="IPR012349">
    <property type="entry name" value="Split_barrel_FMN-bd"/>
</dbReference>
<dbReference type="Pfam" id="PF01243">
    <property type="entry name" value="PNPOx_N"/>
    <property type="match status" value="1"/>
</dbReference>
<keyword evidence="1" id="KW-0560">Oxidoreductase</keyword>
<dbReference type="SUPFAM" id="SSF50475">
    <property type="entry name" value="FMN-binding split barrel"/>
    <property type="match status" value="1"/>
</dbReference>
<reference evidence="5" key="1">
    <citation type="journal article" date="2019" name="Int. J. Syst. Evol. Microbiol.">
        <title>The Global Catalogue of Microorganisms (GCM) 10K type strain sequencing project: providing services to taxonomists for standard genome sequencing and annotation.</title>
        <authorList>
            <consortium name="The Broad Institute Genomics Platform"/>
            <consortium name="The Broad Institute Genome Sequencing Center for Infectious Disease"/>
            <person name="Wu L."/>
            <person name="Ma J."/>
        </authorList>
    </citation>
    <scope>NUCLEOTIDE SEQUENCE [LARGE SCALE GENOMIC DNA]</scope>
    <source>
        <strain evidence="5">JCM 17983</strain>
    </source>
</reference>
<organism evidence="4 5">
    <name type="scientific">Actinomycetospora straminea</name>
    <dbReference type="NCBI Taxonomy" id="663607"/>
    <lineage>
        <taxon>Bacteria</taxon>
        <taxon>Bacillati</taxon>
        <taxon>Actinomycetota</taxon>
        <taxon>Actinomycetes</taxon>
        <taxon>Pseudonocardiales</taxon>
        <taxon>Pseudonocardiaceae</taxon>
        <taxon>Actinomycetospora</taxon>
    </lineage>
</organism>
<dbReference type="EMBL" id="BAABHQ010000014">
    <property type="protein sequence ID" value="GAA4886315.1"/>
    <property type="molecule type" value="Genomic_DNA"/>
</dbReference>
<evidence type="ECO:0000256" key="2">
    <source>
        <dbReference type="SAM" id="MobiDB-lite"/>
    </source>
</evidence>
<sequence length="137" mass="14603">MSATTGVTALGDEPFLSLTTHRRDGTPVPTAVWVARDGDSLVVITSATSGKVKRLRRDPRIVLRPCDRAGTVAPDAPTAEGRAEIVDDPAAQAGPRRALAAKYGLQYRLISVLGLVGRLRALVGRAPGERVILRLRD</sequence>
<dbReference type="RefSeq" id="WP_274233380.1">
    <property type="nucleotide sequence ID" value="NZ_BAABHQ010000014.1"/>
</dbReference>
<gene>
    <name evidence="4" type="ORF">GCM10023203_43610</name>
</gene>